<dbReference type="SUPFAM" id="SSF52343">
    <property type="entry name" value="Ferredoxin reductase-like, C-terminal NADP-linked domain"/>
    <property type="match status" value="1"/>
</dbReference>
<keyword evidence="2" id="KW-0285">Flavoprotein</keyword>
<dbReference type="InterPro" id="IPR017927">
    <property type="entry name" value="FAD-bd_FR_type"/>
</dbReference>
<dbReference type="Pfam" id="PF00175">
    <property type="entry name" value="NAD_binding_1"/>
    <property type="match status" value="1"/>
</dbReference>
<keyword evidence="12" id="KW-1185">Reference proteome</keyword>
<evidence type="ECO:0000259" key="9">
    <source>
        <dbReference type="PROSITE" id="PS51085"/>
    </source>
</evidence>
<dbReference type="SUPFAM" id="SSF63380">
    <property type="entry name" value="Riboflavin synthase domain-like"/>
    <property type="match status" value="1"/>
</dbReference>
<name>A0ABW1TI16_9LACO</name>
<evidence type="ECO:0000256" key="4">
    <source>
        <dbReference type="ARBA" id="ARBA00022723"/>
    </source>
</evidence>
<dbReference type="Pfam" id="PF00970">
    <property type="entry name" value="FAD_binding_6"/>
    <property type="match status" value="1"/>
</dbReference>
<dbReference type="PROSITE" id="PS51085">
    <property type="entry name" value="2FE2S_FER_2"/>
    <property type="match status" value="1"/>
</dbReference>
<dbReference type="InterPro" id="IPR008333">
    <property type="entry name" value="Cbr1-like_FAD-bd_dom"/>
</dbReference>
<dbReference type="InterPro" id="IPR012675">
    <property type="entry name" value="Beta-grasp_dom_sf"/>
</dbReference>
<dbReference type="CDD" id="cd00207">
    <property type="entry name" value="fer2"/>
    <property type="match status" value="1"/>
</dbReference>
<dbReference type="InterPro" id="IPR001433">
    <property type="entry name" value="OxRdtase_FAD/NAD-bd"/>
</dbReference>
<protein>
    <submittedName>
        <fullName evidence="11">FAD-binding oxidoreductase</fullName>
    </submittedName>
</protein>
<sequence length="391" mass="43069">MTNPLTDLLNERQAHFKAGATTPLPKHYPINDLAAKLHPETQYLRITKVVDHGPNAKSFYLKPNPNRGTQHLAYFKAGQYLSVRFAIGNSRVTRAYALRSTPQDAHNDCYILTIKLVPEGFVTPYIFDHWQVGTTVESSGPMGTLTYNQFRDQSHVLGIAGGSGITPFLALAGAIVDGTESFDLTILYGSRRHDNILLGTELAQLAKQSDHIKVVNVLSDEHYPGYEHGLITLDLMQQYADLNHTSIFVCGPNALNAYVTQQVSPLHLPGGRLRQELSGQVPQPQETAKIPATVTITVKIQDTQQTVTANTREPLLVSLERAGIVVPSACRSGECGWCRARVISGRVNTPKAVDYRRTADQKFGYIHLCAAFPESDMTIEVPVHDLADQFG</sequence>
<reference evidence="12" key="1">
    <citation type="journal article" date="2019" name="Int. J. Syst. Evol. Microbiol.">
        <title>The Global Catalogue of Microorganisms (GCM) 10K type strain sequencing project: providing services to taxonomists for standard genome sequencing and annotation.</title>
        <authorList>
            <consortium name="The Broad Institute Genomics Platform"/>
            <consortium name="The Broad Institute Genome Sequencing Center for Infectious Disease"/>
            <person name="Wu L."/>
            <person name="Ma J."/>
        </authorList>
    </citation>
    <scope>NUCLEOTIDE SEQUENCE [LARGE SCALE GENOMIC DNA]</scope>
    <source>
        <strain evidence="12">CCM 8908</strain>
    </source>
</reference>
<dbReference type="InterPro" id="IPR017938">
    <property type="entry name" value="Riboflavin_synthase-like_b-brl"/>
</dbReference>
<keyword evidence="5" id="KW-0274">FAD</keyword>
<evidence type="ECO:0000256" key="7">
    <source>
        <dbReference type="ARBA" id="ARBA00023004"/>
    </source>
</evidence>
<gene>
    <name evidence="11" type="ORF">ACFP1C_08205</name>
</gene>
<evidence type="ECO:0000256" key="5">
    <source>
        <dbReference type="ARBA" id="ARBA00022827"/>
    </source>
</evidence>
<dbReference type="InterPro" id="IPR001041">
    <property type="entry name" value="2Fe-2S_ferredoxin-type"/>
</dbReference>
<keyword evidence="4" id="KW-0479">Metal-binding</keyword>
<proteinExistence type="predicted"/>
<dbReference type="RefSeq" id="WP_125687229.1">
    <property type="nucleotide sequence ID" value="NZ_JBHSSI010000047.1"/>
</dbReference>
<dbReference type="Gene3D" id="3.10.20.30">
    <property type="match status" value="1"/>
</dbReference>
<dbReference type="PANTHER" id="PTHR47354:SF6">
    <property type="entry name" value="NADH OXIDOREDUCTASE HCR"/>
    <property type="match status" value="1"/>
</dbReference>
<dbReference type="Gene3D" id="2.40.30.10">
    <property type="entry name" value="Translation factors"/>
    <property type="match status" value="1"/>
</dbReference>
<comment type="caution">
    <text evidence="11">The sequence shown here is derived from an EMBL/GenBank/DDBJ whole genome shotgun (WGS) entry which is preliminary data.</text>
</comment>
<evidence type="ECO:0000256" key="1">
    <source>
        <dbReference type="ARBA" id="ARBA00001974"/>
    </source>
</evidence>
<evidence type="ECO:0000256" key="3">
    <source>
        <dbReference type="ARBA" id="ARBA00022714"/>
    </source>
</evidence>
<keyword evidence="6" id="KW-0560">Oxidoreductase</keyword>
<dbReference type="PROSITE" id="PS51384">
    <property type="entry name" value="FAD_FR"/>
    <property type="match status" value="1"/>
</dbReference>
<dbReference type="SUPFAM" id="SSF54292">
    <property type="entry name" value="2Fe-2S ferredoxin-like"/>
    <property type="match status" value="1"/>
</dbReference>
<evidence type="ECO:0000313" key="11">
    <source>
        <dbReference type="EMBL" id="MFC6260917.1"/>
    </source>
</evidence>
<dbReference type="PANTHER" id="PTHR47354">
    <property type="entry name" value="NADH OXIDOREDUCTASE HCR"/>
    <property type="match status" value="1"/>
</dbReference>
<dbReference type="EMBL" id="JBHSSI010000047">
    <property type="protein sequence ID" value="MFC6260917.1"/>
    <property type="molecule type" value="Genomic_DNA"/>
</dbReference>
<dbReference type="InterPro" id="IPR036010">
    <property type="entry name" value="2Fe-2S_ferredoxin-like_sf"/>
</dbReference>
<evidence type="ECO:0000256" key="2">
    <source>
        <dbReference type="ARBA" id="ARBA00022630"/>
    </source>
</evidence>
<keyword evidence="3" id="KW-0001">2Fe-2S</keyword>
<keyword evidence="7" id="KW-0408">Iron</keyword>
<dbReference type="Proteomes" id="UP001596283">
    <property type="component" value="Unassembled WGS sequence"/>
</dbReference>
<feature type="domain" description="FAD-binding FR-type" evidence="10">
    <location>
        <begin position="39"/>
        <end position="148"/>
    </location>
</feature>
<dbReference type="InterPro" id="IPR039261">
    <property type="entry name" value="FNR_nucleotide-bd"/>
</dbReference>
<dbReference type="PRINTS" id="PR00406">
    <property type="entry name" value="CYTB5RDTASE"/>
</dbReference>
<keyword evidence="8" id="KW-0411">Iron-sulfur</keyword>
<evidence type="ECO:0000313" key="12">
    <source>
        <dbReference type="Proteomes" id="UP001596283"/>
    </source>
</evidence>
<comment type="cofactor">
    <cofactor evidence="1">
        <name>FAD</name>
        <dbReference type="ChEBI" id="CHEBI:57692"/>
    </cofactor>
</comment>
<organism evidence="11 12">
    <name type="scientific">Levilactobacillus fujinensis</name>
    <dbReference type="NCBI Taxonomy" id="2486024"/>
    <lineage>
        <taxon>Bacteria</taxon>
        <taxon>Bacillati</taxon>
        <taxon>Bacillota</taxon>
        <taxon>Bacilli</taxon>
        <taxon>Lactobacillales</taxon>
        <taxon>Lactobacillaceae</taxon>
        <taxon>Levilactobacillus</taxon>
    </lineage>
</organism>
<evidence type="ECO:0000259" key="10">
    <source>
        <dbReference type="PROSITE" id="PS51384"/>
    </source>
</evidence>
<dbReference type="Gene3D" id="3.40.50.80">
    <property type="entry name" value="Nucleotide-binding domain of ferredoxin-NADP reductase (FNR) module"/>
    <property type="match status" value="1"/>
</dbReference>
<feature type="domain" description="2Fe-2S ferredoxin-type" evidence="9">
    <location>
        <begin position="294"/>
        <end position="385"/>
    </location>
</feature>
<evidence type="ECO:0000256" key="6">
    <source>
        <dbReference type="ARBA" id="ARBA00023002"/>
    </source>
</evidence>
<dbReference type="Pfam" id="PF00111">
    <property type="entry name" value="Fer2"/>
    <property type="match status" value="1"/>
</dbReference>
<accession>A0ABW1TI16</accession>
<evidence type="ECO:0000256" key="8">
    <source>
        <dbReference type="ARBA" id="ARBA00023014"/>
    </source>
</evidence>
<dbReference type="InterPro" id="IPR050415">
    <property type="entry name" value="MRET"/>
</dbReference>